<accession>A0A5C1Q959</accession>
<name>A0A5C1Q959_9SPIO</name>
<proteinExistence type="predicted"/>
<evidence type="ECO:0000313" key="1">
    <source>
        <dbReference type="EMBL" id="QEN03194.1"/>
    </source>
</evidence>
<gene>
    <name evidence="1" type="ORF">EW093_00235</name>
</gene>
<dbReference type="RefSeq" id="WP_149566454.1">
    <property type="nucleotide sequence ID" value="NZ_CP035807.1"/>
</dbReference>
<dbReference type="EMBL" id="CP035807">
    <property type="protein sequence ID" value="QEN03194.1"/>
    <property type="molecule type" value="Genomic_DNA"/>
</dbReference>
<protein>
    <recommendedName>
        <fullName evidence="3">(2Fe-2S) ferredoxin domain-containing protein</fullName>
    </recommendedName>
</protein>
<dbReference type="KEGG" id="sper:EW093_00235"/>
<organism evidence="1 2">
    <name type="scientific">Thiospirochaeta perfilievii</name>
    <dbReference type="NCBI Taxonomy" id="252967"/>
    <lineage>
        <taxon>Bacteria</taxon>
        <taxon>Pseudomonadati</taxon>
        <taxon>Spirochaetota</taxon>
        <taxon>Spirochaetia</taxon>
        <taxon>Spirochaetales</taxon>
        <taxon>Spirochaetaceae</taxon>
        <taxon>Thiospirochaeta</taxon>
    </lineage>
</organism>
<dbReference type="Proteomes" id="UP000323824">
    <property type="component" value="Chromosome"/>
</dbReference>
<dbReference type="SUPFAM" id="SSF52833">
    <property type="entry name" value="Thioredoxin-like"/>
    <property type="match status" value="1"/>
</dbReference>
<evidence type="ECO:0008006" key="3">
    <source>
        <dbReference type="Google" id="ProtNLM"/>
    </source>
</evidence>
<dbReference type="Pfam" id="PF01257">
    <property type="entry name" value="2Fe-2S_thioredx"/>
    <property type="match status" value="1"/>
</dbReference>
<reference evidence="1 2" key="2">
    <citation type="submission" date="2019-09" db="EMBL/GenBank/DDBJ databases">
        <title>Complete Genome Sequence and Methylome Analysis of free living Spirochaetas.</title>
        <authorList>
            <person name="Leshcheva N."/>
            <person name="Mikheeva N."/>
        </authorList>
    </citation>
    <scope>NUCLEOTIDE SEQUENCE [LARGE SCALE GENOMIC DNA]</scope>
    <source>
        <strain evidence="1 2">P</strain>
    </source>
</reference>
<dbReference type="Gene3D" id="3.40.30.10">
    <property type="entry name" value="Glutaredoxin"/>
    <property type="match status" value="1"/>
</dbReference>
<dbReference type="AlphaFoldDB" id="A0A5C1Q959"/>
<reference evidence="1 2" key="1">
    <citation type="submission" date="2019-02" db="EMBL/GenBank/DDBJ databases">
        <authorList>
            <person name="Fomenkov A."/>
            <person name="Dubinina G."/>
            <person name="Grabovich M."/>
            <person name="Vincze T."/>
            <person name="Roberts R.J."/>
        </authorList>
    </citation>
    <scope>NUCLEOTIDE SEQUENCE [LARGE SCALE GENOMIC DNA]</scope>
    <source>
        <strain evidence="1 2">P</strain>
    </source>
</reference>
<dbReference type="OrthoDB" id="9807975at2"/>
<dbReference type="InterPro" id="IPR036249">
    <property type="entry name" value="Thioredoxin-like_sf"/>
</dbReference>
<evidence type="ECO:0000313" key="2">
    <source>
        <dbReference type="Proteomes" id="UP000323824"/>
    </source>
</evidence>
<sequence length="78" mass="8878">MIKVKVCCGTSCYIMGASELIEMDMNKFKSVELEGTTCMNLCQDIDKRPPYIKINGKVYSEVTPKKLTELLEGEFYDL</sequence>
<keyword evidence="2" id="KW-1185">Reference proteome</keyword>